<sequence length="265" mass="28677">MNDLKSTARAICHALFPADQTFGRLPARTRSEARCLLEGLAPELAYCDGGWKATELLEHAHGLRHASYNKAAKKTGLRFPGQHHSVPSSSSPAVKLEDVRSPASADSLVLTPTVLATSPARARSESLIGTPEPNDDDESALLDASPVRTTGGNPEATVTALSKTAIELGVSTILRQQAEKAAANRRAREKKGLSLPKGQPARVLNAARKLDELVPHPRSPTKREIKRRTDPDFDERDLPSETPPKRRRGAGSRGGKKEKMERSKP</sequence>
<protein>
    <submittedName>
        <fullName evidence="2">Uncharacterized protein</fullName>
    </submittedName>
</protein>
<keyword evidence="3" id="KW-1185">Reference proteome</keyword>
<evidence type="ECO:0000313" key="2">
    <source>
        <dbReference type="EMBL" id="GJN89108.1"/>
    </source>
</evidence>
<evidence type="ECO:0000313" key="3">
    <source>
        <dbReference type="Proteomes" id="UP001342314"/>
    </source>
</evidence>
<proteinExistence type="predicted"/>
<feature type="compositionally biased region" description="Basic residues" evidence="1">
    <location>
        <begin position="245"/>
        <end position="254"/>
    </location>
</feature>
<dbReference type="EMBL" id="BQKY01000004">
    <property type="protein sequence ID" value="GJN89108.1"/>
    <property type="molecule type" value="Genomic_DNA"/>
</dbReference>
<dbReference type="Proteomes" id="UP001342314">
    <property type="component" value="Unassembled WGS sequence"/>
</dbReference>
<organism evidence="2 3">
    <name type="scientific">Rhodotorula paludigena</name>
    <dbReference type="NCBI Taxonomy" id="86838"/>
    <lineage>
        <taxon>Eukaryota</taxon>
        <taxon>Fungi</taxon>
        <taxon>Dikarya</taxon>
        <taxon>Basidiomycota</taxon>
        <taxon>Pucciniomycotina</taxon>
        <taxon>Microbotryomycetes</taxon>
        <taxon>Sporidiobolales</taxon>
        <taxon>Sporidiobolaceae</taxon>
        <taxon>Rhodotorula</taxon>
    </lineage>
</organism>
<gene>
    <name evidence="2" type="ORF">Rhopal_002082-T1</name>
</gene>
<accession>A0AAV5GKC8</accession>
<feature type="region of interest" description="Disordered" evidence="1">
    <location>
        <begin position="181"/>
        <end position="265"/>
    </location>
</feature>
<feature type="compositionally biased region" description="Basic and acidic residues" evidence="1">
    <location>
        <begin position="208"/>
        <end position="239"/>
    </location>
</feature>
<feature type="region of interest" description="Disordered" evidence="1">
    <location>
        <begin position="120"/>
        <end position="155"/>
    </location>
</feature>
<dbReference type="AlphaFoldDB" id="A0AAV5GKC8"/>
<feature type="compositionally biased region" description="Basic and acidic residues" evidence="1">
    <location>
        <begin position="255"/>
        <end position="265"/>
    </location>
</feature>
<name>A0AAV5GKC8_9BASI</name>
<comment type="caution">
    <text evidence="2">The sequence shown here is derived from an EMBL/GenBank/DDBJ whole genome shotgun (WGS) entry which is preliminary data.</text>
</comment>
<evidence type="ECO:0000256" key="1">
    <source>
        <dbReference type="SAM" id="MobiDB-lite"/>
    </source>
</evidence>
<reference evidence="2 3" key="1">
    <citation type="submission" date="2021-12" db="EMBL/GenBank/DDBJ databases">
        <title>High titer production of polyol ester of fatty acids by Rhodotorula paludigena BS15 towards product separation-free biomass refinery.</title>
        <authorList>
            <person name="Mano J."/>
            <person name="Ono H."/>
            <person name="Tanaka T."/>
            <person name="Naito K."/>
            <person name="Sushida H."/>
            <person name="Ike M."/>
            <person name="Tokuyasu K."/>
            <person name="Kitaoka M."/>
        </authorList>
    </citation>
    <scope>NUCLEOTIDE SEQUENCE [LARGE SCALE GENOMIC DNA]</scope>
    <source>
        <strain evidence="2 3">BS15</strain>
    </source>
</reference>